<dbReference type="Pfam" id="PF13177">
    <property type="entry name" value="DNA_pol3_delta2"/>
    <property type="match status" value="1"/>
</dbReference>
<dbReference type="GeneID" id="33937917"/>
<evidence type="ECO:0000256" key="7">
    <source>
        <dbReference type="ARBA" id="ARBA00049244"/>
    </source>
</evidence>
<gene>
    <name evidence="10" type="primary">holB</name>
    <name evidence="10" type="ORF">ETEE_0083</name>
</gene>
<dbReference type="Pfam" id="PF09115">
    <property type="entry name" value="DNApol3-delta_C"/>
    <property type="match status" value="1"/>
</dbReference>
<evidence type="ECO:0000256" key="2">
    <source>
        <dbReference type="ARBA" id="ARBA00014363"/>
    </source>
</evidence>
<dbReference type="NCBIfam" id="NF005941">
    <property type="entry name" value="PRK07993.1"/>
    <property type="match status" value="1"/>
</dbReference>
<proteinExistence type="predicted"/>
<evidence type="ECO:0000313" key="11">
    <source>
        <dbReference type="Proteomes" id="UP000028681"/>
    </source>
</evidence>
<dbReference type="Pfam" id="PF21500">
    <property type="entry name" value="HolB_lid"/>
    <property type="match status" value="1"/>
</dbReference>
<dbReference type="EC" id="2.7.7.7" evidence="1"/>
<dbReference type="GO" id="GO:0006261">
    <property type="term" value="P:DNA-templated DNA replication"/>
    <property type="evidence" value="ECO:0007669"/>
    <property type="project" value="TreeGrafter"/>
</dbReference>
<evidence type="ECO:0000256" key="3">
    <source>
        <dbReference type="ARBA" id="ARBA00022679"/>
    </source>
</evidence>
<keyword evidence="4 10" id="KW-0548">Nucleotidyltransferase</keyword>
<keyword evidence="3 10" id="KW-0808">Transferase</keyword>
<name>A0A076LLN3_9GAMM</name>
<evidence type="ECO:0000256" key="6">
    <source>
        <dbReference type="ARBA" id="ARBA00022932"/>
    </source>
</evidence>
<sequence length="328" mass="36374">MNWYPWLNGPYRQLLVQHQEGRGHHALLLHAIDGMGEASLVYALARWLLCQRPQGEKSCGECHACRLMMAGTHPDWHVLQPEKGKSTLGIEPVRQVIEQLQSHAQQGGAKLVWIARCEQLSEAAANALLKTLEEPPAQTYFLLGTREPAQLLPTLRSRCFYLYLAPPAEDASLRWLAQQMQGDAQAQRSALRLSAGAPVAALALLQPPRWAQRESLCLALEQALESRQWLTLLGALNHEDGTERLGWLCALLLDALKLCHGAAASVANCDRLPLIQRLAVGLGEADLRRLLQAWIACRHQLLATPGVNRELMLMRQLCAWDAPAPAHP</sequence>
<accession>A0A076LLN3</accession>
<dbReference type="GO" id="GO:0003887">
    <property type="term" value="F:DNA-directed DNA polymerase activity"/>
    <property type="evidence" value="ECO:0007669"/>
    <property type="project" value="UniProtKB-KW"/>
</dbReference>
<evidence type="ECO:0000313" key="10">
    <source>
        <dbReference type="EMBL" id="AIJ06569.1"/>
    </source>
</evidence>
<dbReference type="GO" id="GO:0003677">
    <property type="term" value="F:DNA binding"/>
    <property type="evidence" value="ECO:0007669"/>
    <property type="project" value="InterPro"/>
</dbReference>
<dbReference type="Gene3D" id="3.40.50.300">
    <property type="entry name" value="P-loop containing nucleotide triphosphate hydrolases"/>
    <property type="match status" value="1"/>
</dbReference>
<dbReference type="InterPro" id="IPR008921">
    <property type="entry name" value="DNA_pol3_clamp-load_cplx_C"/>
</dbReference>
<dbReference type="InterPro" id="IPR027417">
    <property type="entry name" value="P-loop_NTPase"/>
</dbReference>
<keyword evidence="5" id="KW-0235">DNA replication</keyword>
<dbReference type="RefSeq" id="WP_034165770.1">
    <property type="nucleotide sequence ID" value="NZ_CP006664.1"/>
</dbReference>
<dbReference type="KEGG" id="ete:ETEE_0083"/>
<dbReference type="SUPFAM" id="SSF48019">
    <property type="entry name" value="post-AAA+ oligomerization domain-like"/>
    <property type="match status" value="1"/>
</dbReference>
<dbReference type="PANTHER" id="PTHR11669">
    <property type="entry name" value="REPLICATION FACTOR C / DNA POLYMERASE III GAMMA-TAU SUBUNIT"/>
    <property type="match status" value="1"/>
</dbReference>
<dbReference type="InterPro" id="IPR050238">
    <property type="entry name" value="DNA_Rep/Repair_Clamp_Loader"/>
</dbReference>
<dbReference type="EMBL" id="CP006664">
    <property type="protein sequence ID" value="AIJ06569.1"/>
    <property type="molecule type" value="Genomic_DNA"/>
</dbReference>
<dbReference type="PANTHER" id="PTHR11669:SF8">
    <property type="entry name" value="DNA POLYMERASE III SUBUNIT DELTA"/>
    <property type="match status" value="1"/>
</dbReference>
<dbReference type="HOGENOM" id="CLU_006229_4_3_6"/>
<evidence type="ECO:0000256" key="5">
    <source>
        <dbReference type="ARBA" id="ARBA00022705"/>
    </source>
</evidence>
<feature type="domain" description="DNA polymerase III subunit delta' AAA+ ATPase lid" evidence="9">
    <location>
        <begin position="167"/>
        <end position="206"/>
    </location>
</feature>
<dbReference type="InterPro" id="IPR048731">
    <property type="entry name" value="HolB_lid-gammaproteobact"/>
</dbReference>
<evidence type="ECO:0000256" key="1">
    <source>
        <dbReference type="ARBA" id="ARBA00012417"/>
    </source>
</evidence>
<dbReference type="Proteomes" id="UP000028681">
    <property type="component" value="Chromosome"/>
</dbReference>
<dbReference type="AlphaFoldDB" id="A0A076LLN3"/>
<dbReference type="InterPro" id="IPR015199">
    <property type="entry name" value="DNA_pol_III_delta_C"/>
</dbReference>
<dbReference type="GO" id="GO:0008408">
    <property type="term" value="F:3'-5' exonuclease activity"/>
    <property type="evidence" value="ECO:0007669"/>
    <property type="project" value="InterPro"/>
</dbReference>
<dbReference type="Gene3D" id="1.10.8.10">
    <property type="entry name" value="DNA helicase RuvA subunit, C-terminal domain"/>
    <property type="match status" value="1"/>
</dbReference>
<dbReference type="NCBIfam" id="TIGR00678">
    <property type="entry name" value="holB"/>
    <property type="match status" value="1"/>
</dbReference>
<organism evidence="10 11">
    <name type="scientific">Edwardsiella anguillarum ET080813</name>
    <dbReference type="NCBI Taxonomy" id="667120"/>
    <lineage>
        <taxon>Bacteria</taxon>
        <taxon>Pseudomonadati</taxon>
        <taxon>Pseudomonadota</taxon>
        <taxon>Gammaproteobacteria</taxon>
        <taxon>Enterobacterales</taxon>
        <taxon>Hafniaceae</taxon>
        <taxon>Edwardsiella</taxon>
    </lineage>
</organism>
<dbReference type="Gene3D" id="1.20.272.10">
    <property type="match status" value="1"/>
</dbReference>
<comment type="catalytic activity">
    <reaction evidence="7">
        <text>DNA(n) + a 2'-deoxyribonucleoside 5'-triphosphate = DNA(n+1) + diphosphate</text>
        <dbReference type="Rhea" id="RHEA:22508"/>
        <dbReference type="Rhea" id="RHEA-COMP:17339"/>
        <dbReference type="Rhea" id="RHEA-COMP:17340"/>
        <dbReference type="ChEBI" id="CHEBI:33019"/>
        <dbReference type="ChEBI" id="CHEBI:61560"/>
        <dbReference type="ChEBI" id="CHEBI:173112"/>
        <dbReference type="EC" id="2.7.7.7"/>
    </reaction>
</comment>
<reference evidence="10 11" key="1">
    <citation type="journal article" date="2012" name="PLoS ONE">
        <title>Edwardsiella comparative phylogenomics reveal the new intra/inter-species taxonomic relationships, virulence evolution and niche adaptation mechanisms.</title>
        <authorList>
            <person name="Yang M."/>
            <person name="Lv Y."/>
            <person name="Xiao J."/>
            <person name="Wu H."/>
            <person name="Zheng H."/>
            <person name="Liu Q."/>
            <person name="Zhang Y."/>
            <person name="Wang Q."/>
        </authorList>
    </citation>
    <scope>NUCLEOTIDE SEQUENCE [LARGE SCALE GENOMIC DNA]</scope>
    <source>
        <strain evidence="11">080813</strain>
    </source>
</reference>
<keyword evidence="6" id="KW-0239">DNA-directed DNA polymerase</keyword>
<feature type="domain" description="DNA polymerase III delta subunit C-terminal" evidence="8">
    <location>
        <begin position="209"/>
        <end position="320"/>
    </location>
</feature>
<dbReference type="GO" id="GO:0009360">
    <property type="term" value="C:DNA polymerase III complex"/>
    <property type="evidence" value="ECO:0007669"/>
    <property type="project" value="InterPro"/>
</dbReference>
<evidence type="ECO:0000259" key="9">
    <source>
        <dbReference type="Pfam" id="PF21500"/>
    </source>
</evidence>
<evidence type="ECO:0000259" key="8">
    <source>
        <dbReference type="Pfam" id="PF09115"/>
    </source>
</evidence>
<dbReference type="FunFam" id="3.40.50.300:FF:000890">
    <property type="entry name" value="DNA polymerase III subunit delta"/>
    <property type="match status" value="1"/>
</dbReference>
<protein>
    <recommendedName>
        <fullName evidence="2">DNA polymerase III subunit delta'</fullName>
        <ecNumber evidence="1">2.7.7.7</ecNumber>
    </recommendedName>
</protein>
<dbReference type="SUPFAM" id="SSF52540">
    <property type="entry name" value="P-loop containing nucleoside triphosphate hydrolases"/>
    <property type="match status" value="1"/>
</dbReference>
<evidence type="ECO:0000256" key="4">
    <source>
        <dbReference type="ARBA" id="ARBA00022695"/>
    </source>
</evidence>
<dbReference type="InterPro" id="IPR004622">
    <property type="entry name" value="DNA_pol_HolB"/>
</dbReference>